<protein>
    <submittedName>
        <fullName evidence="1">Uncharacterized protein</fullName>
    </submittedName>
</protein>
<evidence type="ECO:0000313" key="2">
    <source>
        <dbReference type="Proteomes" id="UP000054538"/>
    </source>
</evidence>
<organism evidence="1 2">
    <name type="scientific">Paxillus rubicundulus Ve08.2h10</name>
    <dbReference type="NCBI Taxonomy" id="930991"/>
    <lineage>
        <taxon>Eukaryota</taxon>
        <taxon>Fungi</taxon>
        <taxon>Dikarya</taxon>
        <taxon>Basidiomycota</taxon>
        <taxon>Agaricomycotina</taxon>
        <taxon>Agaricomycetes</taxon>
        <taxon>Agaricomycetidae</taxon>
        <taxon>Boletales</taxon>
        <taxon>Paxilineae</taxon>
        <taxon>Paxillaceae</taxon>
        <taxon>Paxillus</taxon>
    </lineage>
</organism>
<dbReference type="Proteomes" id="UP000054538">
    <property type="component" value="Unassembled WGS sequence"/>
</dbReference>
<reference evidence="1 2" key="1">
    <citation type="submission" date="2014-04" db="EMBL/GenBank/DDBJ databases">
        <authorList>
            <consortium name="DOE Joint Genome Institute"/>
            <person name="Kuo A."/>
            <person name="Kohler A."/>
            <person name="Jargeat P."/>
            <person name="Nagy L.G."/>
            <person name="Floudas D."/>
            <person name="Copeland A."/>
            <person name="Barry K.W."/>
            <person name="Cichocki N."/>
            <person name="Veneault-Fourrey C."/>
            <person name="LaButti K."/>
            <person name="Lindquist E.A."/>
            <person name="Lipzen A."/>
            <person name="Lundell T."/>
            <person name="Morin E."/>
            <person name="Murat C."/>
            <person name="Sun H."/>
            <person name="Tunlid A."/>
            <person name="Henrissat B."/>
            <person name="Grigoriev I.V."/>
            <person name="Hibbett D.S."/>
            <person name="Martin F."/>
            <person name="Nordberg H.P."/>
            <person name="Cantor M.N."/>
            <person name="Hua S.X."/>
        </authorList>
    </citation>
    <scope>NUCLEOTIDE SEQUENCE [LARGE SCALE GENOMIC DNA]</scope>
    <source>
        <strain evidence="1 2">Ve08.2h10</strain>
    </source>
</reference>
<reference evidence="2" key="2">
    <citation type="submission" date="2015-01" db="EMBL/GenBank/DDBJ databases">
        <title>Evolutionary Origins and Diversification of the Mycorrhizal Mutualists.</title>
        <authorList>
            <consortium name="DOE Joint Genome Institute"/>
            <consortium name="Mycorrhizal Genomics Consortium"/>
            <person name="Kohler A."/>
            <person name="Kuo A."/>
            <person name="Nagy L.G."/>
            <person name="Floudas D."/>
            <person name="Copeland A."/>
            <person name="Barry K.W."/>
            <person name="Cichocki N."/>
            <person name="Veneault-Fourrey C."/>
            <person name="LaButti K."/>
            <person name="Lindquist E.A."/>
            <person name="Lipzen A."/>
            <person name="Lundell T."/>
            <person name="Morin E."/>
            <person name="Murat C."/>
            <person name="Riley R."/>
            <person name="Ohm R."/>
            <person name="Sun H."/>
            <person name="Tunlid A."/>
            <person name="Henrissat B."/>
            <person name="Grigoriev I.V."/>
            <person name="Hibbett D.S."/>
            <person name="Martin F."/>
        </authorList>
    </citation>
    <scope>NUCLEOTIDE SEQUENCE [LARGE SCALE GENOMIC DNA]</scope>
    <source>
        <strain evidence="2">Ve08.2h10</strain>
    </source>
</reference>
<dbReference type="EMBL" id="KN827016">
    <property type="protein sequence ID" value="KIK77373.1"/>
    <property type="molecule type" value="Genomic_DNA"/>
</dbReference>
<keyword evidence="2" id="KW-1185">Reference proteome</keyword>
<accession>A0A0D0CPW0</accession>
<dbReference type="InParanoid" id="A0A0D0CPW0"/>
<dbReference type="HOGENOM" id="CLU_2498512_0_0_1"/>
<proteinExistence type="predicted"/>
<dbReference type="STRING" id="930991.A0A0D0CPW0"/>
<dbReference type="OrthoDB" id="3269001at2759"/>
<gene>
    <name evidence="1" type="ORF">PAXRUDRAFT_777968</name>
</gene>
<name>A0A0D0CPW0_9AGAM</name>
<dbReference type="AlphaFoldDB" id="A0A0D0CPW0"/>
<sequence length="86" mass="9718">MHCILEGLVQHHVRSLLRLTNETSDAALCSNPAFHFPFKQVDPDIAEELSMSQKEISQVSMLHTLLTAQVPHHEDDVAVKVYLDQL</sequence>
<evidence type="ECO:0000313" key="1">
    <source>
        <dbReference type="EMBL" id="KIK77373.1"/>
    </source>
</evidence>